<dbReference type="PANTHER" id="PTHR12271">
    <property type="entry name" value="POLY A POLYMERASE CID PAP -RELATED"/>
    <property type="match status" value="1"/>
</dbReference>
<proteinExistence type="predicted"/>
<dbReference type="EMBL" id="CAUOFW020003351">
    <property type="protein sequence ID" value="CAK9159406.1"/>
    <property type="molecule type" value="Genomic_DNA"/>
</dbReference>
<sequence>MHFCALGKGHVSSVHPITTAKVPILKVVDCGTGIECDISVENRDGILKSHIVRMISSIDERFQKLSFLTRGNIEKPKVLEDSKMLLFGAIVRGFIKVQWEFVSESLTIPREFRHNSDQHFLSGVTKSALSPENLLVGPSPTTHKVAKTVQLKTTKCLDNVIANYPLFPHHVCNEYAIGIDRMTRDPPILPPFSAILKDGDITLLV</sequence>
<evidence type="ECO:0000259" key="1">
    <source>
        <dbReference type="Pfam" id="PF22600"/>
    </source>
</evidence>
<dbReference type="CDD" id="cd05402">
    <property type="entry name" value="NT_PAP_TUTase"/>
    <property type="match status" value="1"/>
</dbReference>
<evidence type="ECO:0000313" key="3">
    <source>
        <dbReference type="Proteomes" id="UP001642360"/>
    </source>
</evidence>
<dbReference type="InterPro" id="IPR043519">
    <property type="entry name" value="NT_sf"/>
</dbReference>
<dbReference type="Pfam" id="PF22600">
    <property type="entry name" value="MTPAP-like_central"/>
    <property type="match status" value="1"/>
</dbReference>
<comment type="caution">
    <text evidence="2">The sequence shown here is derived from an EMBL/GenBank/DDBJ whole genome shotgun (WGS) entry which is preliminary data.</text>
</comment>
<evidence type="ECO:0000313" key="2">
    <source>
        <dbReference type="EMBL" id="CAK9159406.1"/>
    </source>
</evidence>
<keyword evidence="3" id="KW-1185">Reference proteome</keyword>
<organism evidence="2 3">
    <name type="scientific">Ilex paraguariensis</name>
    <name type="common">yerba mate</name>
    <dbReference type="NCBI Taxonomy" id="185542"/>
    <lineage>
        <taxon>Eukaryota</taxon>
        <taxon>Viridiplantae</taxon>
        <taxon>Streptophyta</taxon>
        <taxon>Embryophyta</taxon>
        <taxon>Tracheophyta</taxon>
        <taxon>Spermatophyta</taxon>
        <taxon>Magnoliopsida</taxon>
        <taxon>eudicotyledons</taxon>
        <taxon>Gunneridae</taxon>
        <taxon>Pentapetalae</taxon>
        <taxon>asterids</taxon>
        <taxon>campanulids</taxon>
        <taxon>Aquifoliales</taxon>
        <taxon>Aquifoliaceae</taxon>
        <taxon>Ilex</taxon>
    </lineage>
</organism>
<feature type="domain" description="Poly(A) RNA polymerase mitochondrial-like central palm" evidence="1">
    <location>
        <begin position="9"/>
        <end position="56"/>
    </location>
</feature>
<accession>A0ABC8SQC1</accession>
<dbReference type="PANTHER" id="PTHR12271:SF134">
    <property type="entry name" value="NUCLEOTIDYLTRANSFERASE FAMILY PROTEIN"/>
    <property type="match status" value="1"/>
</dbReference>
<name>A0ABC8SQC1_9AQUA</name>
<protein>
    <recommendedName>
        <fullName evidence="1">Poly(A) RNA polymerase mitochondrial-like central palm domain-containing protein</fullName>
    </recommendedName>
</protein>
<dbReference type="Proteomes" id="UP001642360">
    <property type="component" value="Unassembled WGS sequence"/>
</dbReference>
<dbReference type="AlphaFoldDB" id="A0ABC8SQC1"/>
<reference evidence="2 3" key="1">
    <citation type="submission" date="2024-02" db="EMBL/GenBank/DDBJ databases">
        <authorList>
            <person name="Vignale AGUSTIN F."/>
            <person name="Sosa J E."/>
            <person name="Modenutti C."/>
        </authorList>
    </citation>
    <scope>NUCLEOTIDE SEQUENCE [LARGE SCALE GENOMIC DNA]</scope>
</reference>
<gene>
    <name evidence="2" type="ORF">ILEXP_LOCUS28103</name>
</gene>
<dbReference type="Gene3D" id="3.30.460.10">
    <property type="entry name" value="Beta Polymerase, domain 2"/>
    <property type="match status" value="1"/>
</dbReference>
<dbReference type="InterPro" id="IPR054708">
    <property type="entry name" value="MTPAP-like_central"/>
</dbReference>
<dbReference type="SUPFAM" id="SSF81301">
    <property type="entry name" value="Nucleotidyltransferase"/>
    <property type="match status" value="1"/>
</dbReference>